<feature type="domain" description="Predicted membrane protein YciQ-like C-terminal" evidence="2">
    <location>
        <begin position="10"/>
        <end position="225"/>
    </location>
</feature>
<evidence type="ECO:0000313" key="3">
    <source>
        <dbReference type="EMBL" id="HFX13994.1"/>
    </source>
</evidence>
<dbReference type="EMBL" id="DTIN01000033">
    <property type="protein sequence ID" value="HFX13994.1"/>
    <property type="molecule type" value="Genomic_DNA"/>
</dbReference>
<proteinExistence type="predicted"/>
<evidence type="ECO:0000259" key="2">
    <source>
        <dbReference type="Pfam" id="PF20990"/>
    </source>
</evidence>
<keyword evidence="1" id="KW-0812">Transmembrane</keyword>
<comment type="caution">
    <text evidence="3">The sequence shown here is derived from an EMBL/GenBank/DDBJ whole genome shotgun (WGS) entry which is preliminary data.</text>
</comment>
<feature type="transmembrane region" description="Helical" evidence="1">
    <location>
        <begin position="126"/>
        <end position="145"/>
    </location>
</feature>
<dbReference type="InterPro" id="IPR048389">
    <property type="entry name" value="YciQ-like_C"/>
</dbReference>
<gene>
    <name evidence="3" type="ORF">ENW00_07625</name>
</gene>
<protein>
    <submittedName>
        <fullName evidence="3">DUF2207 domain-containing protein</fullName>
    </submittedName>
</protein>
<keyword evidence="1" id="KW-1133">Transmembrane helix</keyword>
<evidence type="ECO:0000256" key="1">
    <source>
        <dbReference type="SAM" id="Phobius"/>
    </source>
</evidence>
<dbReference type="AlphaFoldDB" id="A0A7C3MJP3"/>
<accession>A0A7C3MJP3</accession>
<feature type="transmembrane region" description="Helical" evidence="1">
    <location>
        <begin position="151"/>
        <end position="172"/>
    </location>
</feature>
<reference evidence="3" key="1">
    <citation type="journal article" date="2020" name="mSystems">
        <title>Genome- and Community-Level Interaction Insights into Carbon Utilization and Element Cycling Functions of Hydrothermarchaeota in Hydrothermal Sediment.</title>
        <authorList>
            <person name="Zhou Z."/>
            <person name="Liu Y."/>
            <person name="Xu W."/>
            <person name="Pan J."/>
            <person name="Luo Z.H."/>
            <person name="Li M."/>
        </authorList>
    </citation>
    <scope>NUCLEOTIDE SEQUENCE [LARGE SCALE GENOMIC DNA]</scope>
    <source>
        <strain evidence="3">SpSt-81</strain>
    </source>
</reference>
<name>A0A7C3MJP3_DICTH</name>
<keyword evidence="1" id="KW-0472">Membrane</keyword>
<organism evidence="3">
    <name type="scientific">Dictyoglomus thermophilum</name>
    <dbReference type="NCBI Taxonomy" id="14"/>
    <lineage>
        <taxon>Bacteria</taxon>
        <taxon>Pseudomonadati</taxon>
        <taxon>Dictyoglomota</taxon>
        <taxon>Dictyoglomia</taxon>
        <taxon>Dictyoglomales</taxon>
        <taxon>Dictyoglomaceae</taxon>
        <taxon>Dictyoglomus</taxon>
    </lineage>
</organism>
<sequence>MYLQKVKEVLPLKLPPAWVELLLKKHVKVSERAYSATFIDLAFNECIIVKEENRNYKIIMIDKEIDDNLSEEQKILLFLLRRIGNEFNLSDISKLNLKNFKKAFNRAIGENLYKKLRWINVKPKKYFLLNIYLWVLVLFISLLIFDLGLIIISAHNLIFGSIFISKCSTYTYEGKLMAFRWRAYKRYIKDNLDDLIKNNDGINKIKDLIIYSILFGFHKKILKNLGEDNLLKDIFSKWFITPQEKVNKLFKSLNIFIGELNKVFRI</sequence>
<dbReference type="Pfam" id="PF20990">
    <property type="entry name" value="DUF2207_C"/>
    <property type="match status" value="1"/>
</dbReference>